<gene>
    <name evidence="1" type="ORF">KAJ83_11255</name>
</gene>
<evidence type="ECO:0000313" key="2">
    <source>
        <dbReference type="Proteomes" id="UP000672602"/>
    </source>
</evidence>
<protein>
    <submittedName>
        <fullName evidence="1">DUF1489 domain-containing protein</fullName>
    </submittedName>
</protein>
<dbReference type="InterPro" id="IPR008320">
    <property type="entry name" value="UCP032025"/>
</dbReference>
<sequence>MVLHLRKLCVGVDRLEDLKAWQKRRLAVPGAHLWHATRNWPRRQQEILDGGGSLYWIIRGQMAARQRVLGFEAAPRENPEDPDEKPLCRILLDADLVPTEPWPHRPFQGWRYLTPGEAPPDIVSHGAEGGLPPDLTAELKARGLW</sequence>
<dbReference type="RefSeq" id="WP_210682184.1">
    <property type="nucleotide sequence ID" value="NZ_JAGMWN010000005.1"/>
</dbReference>
<keyword evidence="2" id="KW-1185">Reference proteome</keyword>
<accession>A0A8J7S6D4</accession>
<dbReference type="EMBL" id="JAGMWN010000005">
    <property type="protein sequence ID" value="MBP5857589.1"/>
    <property type="molecule type" value="Genomic_DNA"/>
</dbReference>
<dbReference type="Proteomes" id="UP000672602">
    <property type="component" value="Unassembled WGS sequence"/>
</dbReference>
<dbReference type="Pfam" id="PF07370">
    <property type="entry name" value="DUF1489"/>
    <property type="match status" value="1"/>
</dbReference>
<dbReference type="PIRSF" id="PIRSF032025">
    <property type="entry name" value="UCP032025"/>
    <property type="match status" value="1"/>
</dbReference>
<proteinExistence type="predicted"/>
<dbReference type="AlphaFoldDB" id="A0A8J7S6D4"/>
<organism evidence="1 2">
    <name type="scientific">Marivibrio halodurans</name>
    <dbReference type="NCBI Taxonomy" id="2039722"/>
    <lineage>
        <taxon>Bacteria</taxon>
        <taxon>Pseudomonadati</taxon>
        <taxon>Pseudomonadota</taxon>
        <taxon>Alphaproteobacteria</taxon>
        <taxon>Rhodospirillales</taxon>
        <taxon>Rhodospirillaceae</taxon>
        <taxon>Marivibrio</taxon>
    </lineage>
</organism>
<evidence type="ECO:0000313" key="1">
    <source>
        <dbReference type="EMBL" id="MBP5857589.1"/>
    </source>
</evidence>
<name>A0A8J7S6D4_9PROT</name>
<comment type="caution">
    <text evidence="1">The sequence shown here is derived from an EMBL/GenBank/DDBJ whole genome shotgun (WGS) entry which is preliminary data.</text>
</comment>
<reference evidence="1" key="1">
    <citation type="submission" date="2021-04" db="EMBL/GenBank/DDBJ databases">
        <authorList>
            <person name="Zhang D.-C."/>
        </authorList>
    </citation>
    <scope>NUCLEOTIDE SEQUENCE</scope>
    <source>
        <strain evidence="1">CGMCC 1.15697</strain>
    </source>
</reference>